<comment type="caution">
    <text evidence="1">The sequence shown here is derived from an EMBL/GenBank/DDBJ whole genome shotgun (WGS) entry which is preliminary data.</text>
</comment>
<protein>
    <submittedName>
        <fullName evidence="1">Uncharacterized protein</fullName>
    </submittedName>
</protein>
<accession>A0AAD6XSW7</accession>
<proteinExistence type="predicted"/>
<evidence type="ECO:0000313" key="1">
    <source>
        <dbReference type="EMBL" id="KAJ7100849.1"/>
    </source>
</evidence>
<sequence length="221" mass="25378">IELAAKGKRCWVKDLITAASRLPFTCPELILVETTSVDDVQNYAKLVDKLMMEWLQAQIDSSDKLYLLRGRLEPQKDKAPTQIVSTMRHYLTMVRTQTHREALTSILLSTHQLAVEILRYANHDHPQVPREDRRCRFCKTEVETPEHAMITCTSLDALVELRHAFMGELFSKCPNLQHHLTEDSNTEFLKVLINSRPSIALVAKFSHDVLQLFYAVPVLRA</sequence>
<dbReference type="EMBL" id="JARJCN010000005">
    <property type="protein sequence ID" value="KAJ7100849.1"/>
    <property type="molecule type" value="Genomic_DNA"/>
</dbReference>
<gene>
    <name evidence="1" type="ORF">B0H15DRAFT_770207</name>
</gene>
<organism evidence="1 2">
    <name type="scientific">Mycena belliarum</name>
    <dbReference type="NCBI Taxonomy" id="1033014"/>
    <lineage>
        <taxon>Eukaryota</taxon>
        <taxon>Fungi</taxon>
        <taxon>Dikarya</taxon>
        <taxon>Basidiomycota</taxon>
        <taxon>Agaricomycotina</taxon>
        <taxon>Agaricomycetes</taxon>
        <taxon>Agaricomycetidae</taxon>
        <taxon>Agaricales</taxon>
        <taxon>Marasmiineae</taxon>
        <taxon>Mycenaceae</taxon>
        <taxon>Mycena</taxon>
    </lineage>
</organism>
<name>A0AAD6XSW7_9AGAR</name>
<feature type="non-terminal residue" evidence="1">
    <location>
        <position position="1"/>
    </location>
</feature>
<dbReference type="AlphaFoldDB" id="A0AAD6XSW7"/>
<dbReference type="Proteomes" id="UP001222325">
    <property type="component" value="Unassembled WGS sequence"/>
</dbReference>
<evidence type="ECO:0000313" key="2">
    <source>
        <dbReference type="Proteomes" id="UP001222325"/>
    </source>
</evidence>
<reference evidence="1" key="1">
    <citation type="submission" date="2023-03" db="EMBL/GenBank/DDBJ databases">
        <title>Massive genome expansion in bonnet fungi (Mycena s.s.) driven by repeated elements and novel gene families across ecological guilds.</title>
        <authorList>
            <consortium name="Lawrence Berkeley National Laboratory"/>
            <person name="Harder C.B."/>
            <person name="Miyauchi S."/>
            <person name="Viragh M."/>
            <person name="Kuo A."/>
            <person name="Thoen E."/>
            <person name="Andreopoulos B."/>
            <person name="Lu D."/>
            <person name="Skrede I."/>
            <person name="Drula E."/>
            <person name="Henrissat B."/>
            <person name="Morin E."/>
            <person name="Kohler A."/>
            <person name="Barry K."/>
            <person name="LaButti K."/>
            <person name="Morin E."/>
            <person name="Salamov A."/>
            <person name="Lipzen A."/>
            <person name="Mereny Z."/>
            <person name="Hegedus B."/>
            <person name="Baldrian P."/>
            <person name="Stursova M."/>
            <person name="Weitz H."/>
            <person name="Taylor A."/>
            <person name="Grigoriev I.V."/>
            <person name="Nagy L.G."/>
            <person name="Martin F."/>
            <person name="Kauserud H."/>
        </authorList>
    </citation>
    <scope>NUCLEOTIDE SEQUENCE</scope>
    <source>
        <strain evidence="1">CBHHK173m</strain>
    </source>
</reference>
<keyword evidence="2" id="KW-1185">Reference proteome</keyword>